<evidence type="ECO:0000313" key="1">
    <source>
        <dbReference type="EMBL" id="KAF5755913.1"/>
    </source>
</evidence>
<comment type="caution">
    <text evidence="1">The sequence shown here is derived from an EMBL/GenBank/DDBJ whole genome shotgun (WGS) entry which is preliminary data.</text>
</comment>
<reference evidence="1" key="1">
    <citation type="journal article" date="2017" name="Nature">
        <title>The sunflower genome provides insights into oil metabolism, flowering and Asterid evolution.</title>
        <authorList>
            <person name="Badouin H."/>
            <person name="Gouzy J."/>
            <person name="Grassa C.J."/>
            <person name="Murat F."/>
            <person name="Staton S.E."/>
            <person name="Cottret L."/>
            <person name="Lelandais-Briere C."/>
            <person name="Owens G.L."/>
            <person name="Carrere S."/>
            <person name="Mayjonade B."/>
            <person name="Legrand L."/>
            <person name="Gill N."/>
            <person name="Kane N.C."/>
            <person name="Bowers J.E."/>
            <person name="Hubner S."/>
            <person name="Bellec A."/>
            <person name="Berard A."/>
            <person name="Berges H."/>
            <person name="Blanchet N."/>
            <person name="Boniface M.C."/>
            <person name="Brunel D."/>
            <person name="Catrice O."/>
            <person name="Chaidir N."/>
            <person name="Claudel C."/>
            <person name="Donnadieu C."/>
            <person name="Faraut T."/>
            <person name="Fievet G."/>
            <person name="Helmstetter N."/>
            <person name="King M."/>
            <person name="Knapp S.J."/>
            <person name="Lai Z."/>
            <person name="Le Paslier M.C."/>
            <person name="Lippi Y."/>
            <person name="Lorenzon L."/>
            <person name="Mandel J.R."/>
            <person name="Marage G."/>
            <person name="Marchand G."/>
            <person name="Marquand E."/>
            <person name="Bret-Mestries E."/>
            <person name="Morien E."/>
            <person name="Nambeesan S."/>
            <person name="Nguyen T."/>
            <person name="Pegot-Espagnet P."/>
            <person name="Pouilly N."/>
            <person name="Raftis F."/>
            <person name="Sallet E."/>
            <person name="Schiex T."/>
            <person name="Thomas J."/>
            <person name="Vandecasteele C."/>
            <person name="Vares D."/>
            <person name="Vear F."/>
            <person name="Vautrin S."/>
            <person name="Crespi M."/>
            <person name="Mangin B."/>
            <person name="Burke J.M."/>
            <person name="Salse J."/>
            <person name="Munos S."/>
            <person name="Vincourt P."/>
            <person name="Rieseberg L.H."/>
            <person name="Langlade N.B."/>
        </authorList>
    </citation>
    <scope>NUCLEOTIDE SEQUENCE</scope>
    <source>
        <tissue evidence="1">Leaves</tissue>
    </source>
</reference>
<gene>
    <name evidence="1" type="ORF">HanXRQr2_Chr17g0808381</name>
</gene>
<dbReference type="Proteomes" id="UP000215914">
    <property type="component" value="Unassembled WGS sequence"/>
</dbReference>
<reference evidence="1" key="2">
    <citation type="submission" date="2020-06" db="EMBL/GenBank/DDBJ databases">
        <title>Helianthus annuus Genome sequencing and assembly Release 2.</title>
        <authorList>
            <person name="Gouzy J."/>
            <person name="Langlade N."/>
            <person name="Munos S."/>
        </authorList>
    </citation>
    <scope>NUCLEOTIDE SEQUENCE</scope>
    <source>
        <tissue evidence="1">Leaves</tissue>
    </source>
</reference>
<dbReference type="Gramene" id="mRNA:HanXRQr2_Chr17g0808381">
    <property type="protein sequence ID" value="CDS:HanXRQr2_Chr17g0808381.1"/>
    <property type="gene ID" value="HanXRQr2_Chr17g0808381"/>
</dbReference>
<evidence type="ECO:0000313" key="2">
    <source>
        <dbReference type="Proteomes" id="UP000215914"/>
    </source>
</evidence>
<keyword evidence="2" id="KW-1185">Reference proteome</keyword>
<proteinExistence type="predicted"/>
<protein>
    <submittedName>
        <fullName evidence="1">Uncharacterized protein</fullName>
    </submittedName>
</protein>
<name>A0A9K3DJR5_HELAN</name>
<organism evidence="1 2">
    <name type="scientific">Helianthus annuus</name>
    <name type="common">Common sunflower</name>
    <dbReference type="NCBI Taxonomy" id="4232"/>
    <lineage>
        <taxon>Eukaryota</taxon>
        <taxon>Viridiplantae</taxon>
        <taxon>Streptophyta</taxon>
        <taxon>Embryophyta</taxon>
        <taxon>Tracheophyta</taxon>
        <taxon>Spermatophyta</taxon>
        <taxon>Magnoliopsida</taxon>
        <taxon>eudicotyledons</taxon>
        <taxon>Gunneridae</taxon>
        <taxon>Pentapetalae</taxon>
        <taxon>asterids</taxon>
        <taxon>campanulids</taxon>
        <taxon>Asterales</taxon>
        <taxon>Asteraceae</taxon>
        <taxon>Asteroideae</taxon>
        <taxon>Heliantheae alliance</taxon>
        <taxon>Heliantheae</taxon>
        <taxon>Helianthus</taxon>
    </lineage>
</organism>
<dbReference type="AlphaFoldDB" id="A0A9K3DJR5"/>
<dbReference type="EMBL" id="MNCJ02000332">
    <property type="protein sequence ID" value="KAF5755913.1"/>
    <property type="molecule type" value="Genomic_DNA"/>
</dbReference>
<sequence>MFSFQASKFTREHSERRERSFSRNLKSFFHLPLLLKFFFFSSCSCSLIERNRAIFRPNFQSSIYPTVHPL</sequence>
<accession>A0A9K3DJR5</accession>